<dbReference type="GO" id="GO:0009307">
    <property type="term" value="P:DNA restriction-modification system"/>
    <property type="evidence" value="ECO:0007669"/>
    <property type="project" value="UniProtKB-KW"/>
</dbReference>
<dbReference type="GO" id="GO:0009007">
    <property type="term" value="F:site-specific DNA-methyltransferase (adenine-specific) activity"/>
    <property type="evidence" value="ECO:0007669"/>
    <property type="project" value="TreeGrafter"/>
</dbReference>
<gene>
    <name evidence="10" type="ORF">UFOVP620_33</name>
</gene>
<dbReference type="Gene3D" id="3.40.50.150">
    <property type="entry name" value="Vaccinia Virus protein VP39"/>
    <property type="match status" value="1"/>
</dbReference>
<accession>A0A6J5N312</accession>
<dbReference type="InterPro" id="IPR001091">
    <property type="entry name" value="RM_Methyltransferase"/>
</dbReference>
<dbReference type="PANTHER" id="PTHR13370:SF3">
    <property type="entry name" value="TRNA (GUANINE(10)-N2)-METHYLTRANSFERASE HOMOLOG"/>
    <property type="match status" value="1"/>
</dbReference>
<keyword evidence="7" id="KW-0238">DNA-binding</keyword>
<organism evidence="10">
    <name type="scientific">uncultured Caudovirales phage</name>
    <dbReference type="NCBI Taxonomy" id="2100421"/>
    <lineage>
        <taxon>Viruses</taxon>
        <taxon>Duplodnaviria</taxon>
        <taxon>Heunggongvirae</taxon>
        <taxon>Uroviricota</taxon>
        <taxon>Caudoviricetes</taxon>
        <taxon>Peduoviridae</taxon>
        <taxon>Maltschvirus</taxon>
        <taxon>Maltschvirus maltsch</taxon>
    </lineage>
</organism>
<evidence type="ECO:0000256" key="5">
    <source>
        <dbReference type="ARBA" id="ARBA00022691"/>
    </source>
</evidence>
<protein>
    <recommendedName>
        <fullName evidence="2">site-specific DNA-methyltransferase (cytosine-N(4)-specific)</fullName>
        <ecNumber evidence="2">2.1.1.113</ecNumber>
    </recommendedName>
</protein>
<keyword evidence="4" id="KW-0808">Transferase</keyword>
<dbReference type="PRINTS" id="PR00508">
    <property type="entry name" value="S21N4MTFRASE"/>
</dbReference>
<dbReference type="PROSITE" id="PS00093">
    <property type="entry name" value="N4_MTASE"/>
    <property type="match status" value="1"/>
</dbReference>
<dbReference type="SUPFAM" id="SSF53335">
    <property type="entry name" value="S-adenosyl-L-methionine-dependent methyltransferases"/>
    <property type="match status" value="1"/>
</dbReference>
<keyword evidence="6" id="KW-0680">Restriction system</keyword>
<reference evidence="10" key="1">
    <citation type="submission" date="2020-04" db="EMBL/GenBank/DDBJ databases">
        <authorList>
            <person name="Chiriac C."/>
            <person name="Salcher M."/>
            <person name="Ghai R."/>
            <person name="Kavagutti S V."/>
        </authorList>
    </citation>
    <scope>NUCLEOTIDE SEQUENCE</scope>
</reference>
<sequence>MNKVYWGDCRDSLRQMKDEGITVQTCVTSPPYYGLRDYGHDGQIGNEQTPQEFIDNLVEVFSCVWDVLADDGTLWVNLGDSYANNSSQASNNGRAGFGNDKERVVNRIGNGYKQKDLMGMPWRLAFSLQDFGWYLRQDIIWHKPNPMPESVKDRCTKSHEYIFLLSKNAQYYFDYKAIQEPSKDVSLNRAKSSWSPSKLNVGVDGPKNESFDIMGDRWVKEMANKRDVWTVNTKSYKGSHFATYPEELIEPMILAGSRVGDIVLDPFFGSGTTGQVSQALGRKWIGCELNKSYEILQNQRVSQQGLELI</sequence>
<dbReference type="GO" id="GO:0032259">
    <property type="term" value="P:methylation"/>
    <property type="evidence" value="ECO:0007669"/>
    <property type="project" value="UniProtKB-KW"/>
</dbReference>
<keyword evidence="3 10" id="KW-0489">Methyltransferase</keyword>
<evidence type="ECO:0000256" key="7">
    <source>
        <dbReference type="ARBA" id="ARBA00023125"/>
    </source>
</evidence>
<evidence type="ECO:0000256" key="3">
    <source>
        <dbReference type="ARBA" id="ARBA00022603"/>
    </source>
</evidence>
<evidence type="ECO:0000256" key="4">
    <source>
        <dbReference type="ARBA" id="ARBA00022679"/>
    </source>
</evidence>
<comment type="similarity">
    <text evidence="1">Belongs to the N(4)/N(6)-methyltransferase family. N(4) subfamily.</text>
</comment>
<feature type="domain" description="DNA methylase N-4/N-6" evidence="9">
    <location>
        <begin position="23"/>
        <end position="293"/>
    </location>
</feature>
<name>A0A6J5N312_9CAUD</name>
<dbReference type="EC" id="2.1.1.113" evidence="2"/>
<evidence type="ECO:0000256" key="1">
    <source>
        <dbReference type="ARBA" id="ARBA00010203"/>
    </source>
</evidence>
<dbReference type="InterPro" id="IPR029063">
    <property type="entry name" value="SAM-dependent_MTases_sf"/>
</dbReference>
<evidence type="ECO:0000259" key="9">
    <source>
        <dbReference type="Pfam" id="PF01555"/>
    </source>
</evidence>
<dbReference type="GO" id="GO:0008170">
    <property type="term" value="F:N-methyltransferase activity"/>
    <property type="evidence" value="ECO:0007669"/>
    <property type="project" value="InterPro"/>
</dbReference>
<evidence type="ECO:0000313" key="10">
    <source>
        <dbReference type="EMBL" id="CAB4152777.1"/>
    </source>
</evidence>
<dbReference type="GO" id="GO:0015667">
    <property type="term" value="F:site-specific DNA-methyltransferase (cytosine-N4-specific) activity"/>
    <property type="evidence" value="ECO:0007669"/>
    <property type="project" value="UniProtKB-EC"/>
</dbReference>
<evidence type="ECO:0000256" key="6">
    <source>
        <dbReference type="ARBA" id="ARBA00022747"/>
    </source>
</evidence>
<keyword evidence="5" id="KW-0949">S-adenosyl-L-methionine</keyword>
<dbReference type="Pfam" id="PF01555">
    <property type="entry name" value="N6_N4_Mtase"/>
    <property type="match status" value="1"/>
</dbReference>
<dbReference type="EMBL" id="LR796576">
    <property type="protein sequence ID" value="CAB4152777.1"/>
    <property type="molecule type" value="Genomic_DNA"/>
</dbReference>
<evidence type="ECO:0000256" key="2">
    <source>
        <dbReference type="ARBA" id="ARBA00012185"/>
    </source>
</evidence>
<dbReference type="PANTHER" id="PTHR13370">
    <property type="entry name" value="RNA METHYLASE-RELATED"/>
    <property type="match status" value="1"/>
</dbReference>
<dbReference type="InterPro" id="IPR002941">
    <property type="entry name" value="DNA_methylase_N4/N6"/>
</dbReference>
<evidence type="ECO:0000256" key="8">
    <source>
        <dbReference type="ARBA" id="ARBA00049120"/>
    </source>
</evidence>
<comment type="catalytic activity">
    <reaction evidence="8">
        <text>a 2'-deoxycytidine in DNA + S-adenosyl-L-methionine = an N(4)-methyl-2'-deoxycytidine in DNA + S-adenosyl-L-homocysteine + H(+)</text>
        <dbReference type="Rhea" id="RHEA:16857"/>
        <dbReference type="Rhea" id="RHEA-COMP:11369"/>
        <dbReference type="Rhea" id="RHEA-COMP:13674"/>
        <dbReference type="ChEBI" id="CHEBI:15378"/>
        <dbReference type="ChEBI" id="CHEBI:57856"/>
        <dbReference type="ChEBI" id="CHEBI:59789"/>
        <dbReference type="ChEBI" id="CHEBI:85452"/>
        <dbReference type="ChEBI" id="CHEBI:137933"/>
        <dbReference type="EC" id="2.1.1.113"/>
    </reaction>
</comment>
<dbReference type="InterPro" id="IPR017985">
    <property type="entry name" value="MeTrfase_CN4_CS"/>
</dbReference>
<dbReference type="GO" id="GO:0003677">
    <property type="term" value="F:DNA binding"/>
    <property type="evidence" value="ECO:0007669"/>
    <property type="project" value="UniProtKB-KW"/>
</dbReference>
<proteinExistence type="inferred from homology"/>